<keyword evidence="7" id="KW-0808">Transferase</keyword>
<dbReference type="InterPro" id="IPR024194">
    <property type="entry name" value="Ac/AlaTfrase_AlgI/DltB"/>
</dbReference>
<dbReference type="PIRSF" id="PIRSF500217">
    <property type="entry name" value="AlgI"/>
    <property type="match status" value="1"/>
</dbReference>
<evidence type="ECO:0000313" key="10">
    <source>
        <dbReference type="Proteomes" id="UP000297861"/>
    </source>
</evidence>
<reference evidence="9 10" key="1">
    <citation type="submission" date="2019-03" db="EMBL/GenBank/DDBJ databases">
        <title>San Antonio Military Medical Center submission to MRSN (WRAIR), pending publication.</title>
        <authorList>
            <person name="Blyth D.M."/>
            <person name="Mccarthy S.L."/>
            <person name="Schall S.E."/>
            <person name="Stam J.A."/>
            <person name="Ong A.C."/>
            <person name="Mcgann P.T."/>
        </authorList>
    </citation>
    <scope>NUCLEOTIDE SEQUENCE [LARGE SCALE GENOMIC DNA]</scope>
    <source>
        <strain evidence="9 10">MRSN571793</strain>
    </source>
</reference>
<evidence type="ECO:0000256" key="3">
    <source>
        <dbReference type="ARBA" id="ARBA00022475"/>
    </source>
</evidence>
<evidence type="ECO:0000256" key="5">
    <source>
        <dbReference type="ARBA" id="ARBA00022989"/>
    </source>
</evidence>
<evidence type="ECO:0000313" key="9">
    <source>
        <dbReference type="EMBL" id="TFD91924.1"/>
    </source>
</evidence>
<feature type="transmembrane region" description="Helical" evidence="8">
    <location>
        <begin position="452"/>
        <end position="469"/>
    </location>
</feature>
<dbReference type="GO" id="GO:0016746">
    <property type="term" value="F:acyltransferase activity"/>
    <property type="evidence" value="ECO:0007669"/>
    <property type="project" value="UniProtKB-KW"/>
</dbReference>
<proteinExistence type="inferred from homology"/>
<keyword evidence="10" id="KW-1185">Reference proteome</keyword>
<dbReference type="OrthoDB" id="9805788at2"/>
<feature type="transmembrane region" description="Helical" evidence="8">
    <location>
        <begin position="78"/>
        <end position="98"/>
    </location>
</feature>
<dbReference type="AlphaFoldDB" id="A0A4Y8KUK0"/>
<dbReference type="EMBL" id="SOML01000020">
    <property type="protein sequence ID" value="TFD91924.1"/>
    <property type="molecule type" value="Genomic_DNA"/>
</dbReference>
<keyword evidence="6 7" id="KW-0472">Membrane</keyword>
<dbReference type="Proteomes" id="UP000297861">
    <property type="component" value="Unassembled WGS sequence"/>
</dbReference>
<keyword evidence="3 7" id="KW-1003">Cell membrane</keyword>
<dbReference type="PIRSF" id="PIRSF016636">
    <property type="entry name" value="AlgI_DltB"/>
    <property type="match status" value="1"/>
</dbReference>
<dbReference type="GO" id="GO:0005886">
    <property type="term" value="C:plasma membrane"/>
    <property type="evidence" value="ECO:0007669"/>
    <property type="project" value="UniProtKB-SubCell"/>
</dbReference>
<dbReference type="InterPro" id="IPR028362">
    <property type="entry name" value="AlgI"/>
</dbReference>
<dbReference type="Pfam" id="PF03062">
    <property type="entry name" value="MBOAT"/>
    <property type="match status" value="1"/>
</dbReference>
<comment type="subcellular location">
    <subcellularLocation>
        <location evidence="1">Cell membrane</location>
        <topology evidence="1">Multi-pass membrane protein</topology>
    </subcellularLocation>
</comment>
<keyword evidence="7" id="KW-0012">Acyltransferase</keyword>
<dbReference type="PANTHER" id="PTHR13285:SF18">
    <property type="entry name" value="PROTEIN-CYSTEINE N-PALMITOYLTRANSFERASE RASP"/>
    <property type="match status" value="1"/>
</dbReference>
<name>A0A4Y8KUK0_9BACT</name>
<keyword evidence="4 8" id="KW-0812">Transmembrane</keyword>
<evidence type="ECO:0000256" key="6">
    <source>
        <dbReference type="ARBA" id="ARBA00023136"/>
    </source>
</evidence>
<evidence type="ECO:0000256" key="2">
    <source>
        <dbReference type="ARBA" id="ARBA00010323"/>
    </source>
</evidence>
<dbReference type="PANTHER" id="PTHR13285">
    <property type="entry name" value="ACYLTRANSFERASE"/>
    <property type="match status" value="1"/>
</dbReference>
<organism evidence="9 10">
    <name type="scientific">Dysgonomonas capnocytophagoides</name>
    <dbReference type="NCBI Taxonomy" id="45254"/>
    <lineage>
        <taxon>Bacteria</taxon>
        <taxon>Pseudomonadati</taxon>
        <taxon>Bacteroidota</taxon>
        <taxon>Bacteroidia</taxon>
        <taxon>Bacteroidales</taxon>
        <taxon>Dysgonomonadaceae</taxon>
        <taxon>Dysgonomonas</taxon>
    </lineage>
</organism>
<dbReference type="GO" id="GO:0042121">
    <property type="term" value="P:alginic acid biosynthetic process"/>
    <property type="evidence" value="ECO:0007669"/>
    <property type="project" value="InterPro"/>
</dbReference>
<accession>A0A4Y8KUK0</accession>
<keyword evidence="5 8" id="KW-1133">Transmembrane helix</keyword>
<comment type="caution">
    <text evidence="9">The sequence shown here is derived from an EMBL/GenBank/DDBJ whole genome shotgun (WGS) entry which is preliminary data.</text>
</comment>
<feature type="transmembrane region" description="Helical" evidence="8">
    <location>
        <begin position="413"/>
        <end position="432"/>
    </location>
</feature>
<protein>
    <submittedName>
        <fullName evidence="9">MBOAT family protein</fullName>
    </submittedName>
</protein>
<gene>
    <name evidence="9" type="ORF">E2605_19330</name>
</gene>
<comment type="similarity">
    <text evidence="2 7">Belongs to the membrane-bound acyltransferase family.</text>
</comment>
<dbReference type="RefSeq" id="WP_026626853.1">
    <property type="nucleotide sequence ID" value="NZ_AP028867.1"/>
</dbReference>
<dbReference type="InterPro" id="IPR051085">
    <property type="entry name" value="MB_O-acyltransferase"/>
</dbReference>
<feature type="transmembrane region" description="Helical" evidence="8">
    <location>
        <begin position="32"/>
        <end position="58"/>
    </location>
</feature>
<evidence type="ECO:0000256" key="1">
    <source>
        <dbReference type="ARBA" id="ARBA00004651"/>
    </source>
</evidence>
<feature type="transmembrane region" description="Helical" evidence="8">
    <location>
        <begin position="153"/>
        <end position="171"/>
    </location>
</feature>
<feature type="transmembrane region" description="Helical" evidence="8">
    <location>
        <begin position="6"/>
        <end position="23"/>
    </location>
</feature>
<evidence type="ECO:0000256" key="8">
    <source>
        <dbReference type="SAM" id="Phobius"/>
    </source>
</evidence>
<dbReference type="STRING" id="1121485.GCA_000426485_03018"/>
<evidence type="ECO:0000256" key="7">
    <source>
        <dbReference type="PIRNR" id="PIRNR016636"/>
    </source>
</evidence>
<feature type="transmembrane region" description="Helical" evidence="8">
    <location>
        <begin position="110"/>
        <end position="133"/>
    </location>
</feature>
<dbReference type="InterPro" id="IPR004299">
    <property type="entry name" value="MBOAT_fam"/>
</dbReference>
<evidence type="ECO:0000256" key="4">
    <source>
        <dbReference type="ARBA" id="ARBA00022692"/>
    </source>
</evidence>
<sequence length="479" mass="56173">MLFNSFEYALFLPLVFIIYWFILRKNIKLQNIFLLASSYFFYGCWDWRFLFLLMFSTFLDYFTGLKIADSSNQKIRKAWLWLSVGVNLSFLGFFKYYNFFVEQFAELLSLFGLTPHISTLNIILPVGISFYTFHGLSYVFDIYHDKIKPTKNLVNYSLFVSFFPLLVAGPIERATHLLPQIERKRVFDFKKFEDGLRQILWGLFMKIVIADNCAKLADAVFNQSDKYSGSTLVVGAIFFTIQAYGDFAGYSNIALGSARLLGFELLKNFNFPYFSRNIRELWRRWHMSLSYWLRDYLYIPLGGGREGMAKTIRNTAIVFLTCGFWHGANWTFLAFGAIHTLYVMPSILKKRTTKYTEIVAQGKILPTPKEVYQIIKTFCLFAFSLIVFRAESITQAYHYIIDLFTVDLFSMPQVYSGSIILLVIIFFLIEWIGREGNYGIEGIKSKIKSMPLRWMFYYVIAFLVFYYSGHKQAFIYFQF</sequence>